<organism evidence="2 3">
    <name type="scientific">Wolfiporia cocos (strain MD-104)</name>
    <name type="common">Brown rot fungus</name>
    <dbReference type="NCBI Taxonomy" id="742152"/>
    <lineage>
        <taxon>Eukaryota</taxon>
        <taxon>Fungi</taxon>
        <taxon>Dikarya</taxon>
        <taxon>Basidiomycota</taxon>
        <taxon>Agaricomycotina</taxon>
        <taxon>Agaricomycetes</taxon>
        <taxon>Polyporales</taxon>
        <taxon>Phaeolaceae</taxon>
        <taxon>Wolfiporia</taxon>
    </lineage>
</organism>
<proteinExistence type="predicted"/>
<accession>A0A2H3JKK6</accession>
<evidence type="ECO:0000313" key="2">
    <source>
        <dbReference type="EMBL" id="PCH38268.1"/>
    </source>
</evidence>
<protein>
    <submittedName>
        <fullName evidence="2">Uncharacterized protein</fullName>
    </submittedName>
</protein>
<dbReference type="OrthoDB" id="3029761at2759"/>
<gene>
    <name evidence="2" type="ORF">WOLCODRAFT_161441</name>
</gene>
<dbReference type="OMA" id="MAYHIRQ"/>
<evidence type="ECO:0000313" key="3">
    <source>
        <dbReference type="Proteomes" id="UP000218811"/>
    </source>
</evidence>
<feature type="compositionally biased region" description="Polar residues" evidence="1">
    <location>
        <begin position="96"/>
        <end position="106"/>
    </location>
</feature>
<feature type="region of interest" description="Disordered" evidence="1">
    <location>
        <begin position="141"/>
        <end position="227"/>
    </location>
</feature>
<dbReference type="AlphaFoldDB" id="A0A2H3JKK6"/>
<reference evidence="2 3" key="1">
    <citation type="journal article" date="2012" name="Science">
        <title>The Paleozoic origin of enzymatic lignin decomposition reconstructed from 31 fungal genomes.</title>
        <authorList>
            <person name="Floudas D."/>
            <person name="Binder M."/>
            <person name="Riley R."/>
            <person name="Barry K."/>
            <person name="Blanchette R.A."/>
            <person name="Henrissat B."/>
            <person name="Martinez A.T."/>
            <person name="Otillar R."/>
            <person name="Spatafora J.W."/>
            <person name="Yadav J.S."/>
            <person name="Aerts A."/>
            <person name="Benoit I."/>
            <person name="Boyd A."/>
            <person name="Carlson A."/>
            <person name="Copeland A."/>
            <person name="Coutinho P.M."/>
            <person name="de Vries R.P."/>
            <person name="Ferreira P."/>
            <person name="Findley K."/>
            <person name="Foster B."/>
            <person name="Gaskell J."/>
            <person name="Glotzer D."/>
            <person name="Gorecki P."/>
            <person name="Heitman J."/>
            <person name="Hesse C."/>
            <person name="Hori C."/>
            <person name="Igarashi K."/>
            <person name="Jurgens J.A."/>
            <person name="Kallen N."/>
            <person name="Kersten P."/>
            <person name="Kohler A."/>
            <person name="Kuees U."/>
            <person name="Kumar T.K.A."/>
            <person name="Kuo A."/>
            <person name="LaButti K."/>
            <person name="Larrondo L.F."/>
            <person name="Lindquist E."/>
            <person name="Ling A."/>
            <person name="Lombard V."/>
            <person name="Lucas S."/>
            <person name="Lundell T."/>
            <person name="Martin R."/>
            <person name="McLaughlin D.J."/>
            <person name="Morgenstern I."/>
            <person name="Morin E."/>
            <person name="Murat C."/>
            <person name="Nagy L.G."/>
            <person name="Nolan M."/>
            <person name="Ohm R.A."/>
            <person name="Patyshakuliyeva A."/>
            <person name="Rokas A."/>
            <person name="Ruiz-Duenas F.J."/>
            <person name="Sabat G."/>
            <person name="Salamov A."/>
            <person name="Samejima M."/>
            <person name="Schmutz J."/>
            <person name="Slot J.C."/>
            <person name="St John F."/>
            <person name="Stenlid J."/>
            <person name="Sun H."/>
            <person name="Sun S."/>
            <person name="Syed K."/>
            <person name="Tsang A."/>
            <person name="Wiebenga A."/>
            <person name="Young D."/>
            <person name="Pisabarro A."/>
            <person name="Eastwood D.C."/>
            <person name="Martin F."/>
            <person name="Cullen D."/>
            <person name="Grigoriev I.V."/>
            <person name="Hibbett D.S."/>
        </authorList>
    </citation>
    <scope>NUCLEOTIDE SEQUENCE [LARGE SCALE GENOMIC DNA]</scope>
    <source>
        <strain evidence="2 3">MD-104</strain>
    </source>
</reference>
<evidence type="ECO:0000256" key="1">
    <source>
        <dbReference type="SAM" id="MobiDB-lite"/>
    </source>
</evidence>
<name>A0A2H3JKK6_WOLCO</name>
<feature type="compositionally biased region" description="Basic and acidic residues" evidence="1">
    <location>
        <begin position="165"/>
        <end position="175"/>
    </location>
</feature>
<sequence length="227" mass="25521">MHPSPRYTDEQRYCAPGPSNYMAYHIRQPFVGQQQQAWPQAPDSYLFGGAQSSSTDLLSSMARWSLGPPDFLLPYQYHGGIIEPHDHPSPDAAFSPSLSETSSIHSWESDPSPAPEFTHVVCNAPLVAPVPLPYHSPTFMQFDLPDDDEDLSHPPYTARPHKRKREDDTGADELHALPAKRRSVPSLEHPRSQHAYTHHRAARQYSAMRDGPLRGFPAPGMKQVRLR</sequence>
<keyword evidence="3" id="KW-1185">Reference proteome</keyword>
<dbReference type="Proteomes" id="UP000218811">
    <property type="component" value="Unassembled WGS sequence"/>
</dbReference>
<dbReference type="EMBL" id="KB467942">
    <property type="protein sequence ID" value="PCH38268.1"/>
    <property type="molecule type" value="Genomic_DNA"/>
</dbReference>
<feature type="region of interest" description="Disordered" evidence="1">
    <location>
        <begin position="84"/>
        <end position="110"/>
    </location>
</feature>